<dbReference type="Gene3D" id="2.115.10.20">
    <property type="entry name" value="Glycosyl hydrolase domain, family 43"/>
    <property type="match status" value="1"/>
</dbReference>
<organism evidence="4 5">
    <name type="scientific">Vallitalea pronyensis</name>
    <dbReference type="NCBI Taxonomy" id="1348613"/>
    <lineage>
        <taxon>Bacteria</taxon>
        <taxon>Bacillati</taxon>
        <taxon>Bacillota</taxon>
        <taxon>Clostridia</taxon>
        <taxon>Lachnospirales</taxon>
        <taxon>Vallitaleaceae</taxon>
        <taxon>Vallitalea</taxon>
    </lineage>
</organism>
<keyword evidence="4" id="KW-0378">Hydrolase</keyword>
<dbReference type="PANTHER" id="PTHR34106:SF5">
    <property type="entry name" value="GLYCOSIDASE"/>
    <property type="match status" value="1"/>
</dbReference>
<proteinExistence type="inferred from homology"/>
<dbReference type="AlphaFoldDB" id="A0A8J8MHB0"/>
<keyword evidence="5" id="KW-1185">Reference proteome</keyword>
<dbReference type="Pfam" id="PF04041">
    <property type="entry name" value="Glyco_hydro_130"/>
    <property type="match status" value="2"/>
</dbReference>
<evidence type="ECO:0000256" key="2">
    <source>
        <dbReference type="ARBA" id="ARBA00022679"/>
    </source>
</evidence>
<dbReference type="EMBL" id="CP058649">
    <property type="protein sequence ID" value="QUI21650.1"/>
    <property type="molecule type" value="Genomic_DNA"/>
</dbReference>
<dbReference type="GO" id="GO:0016757">
    <property type="term" value="F:glycosyltransferase activity"/>
    <property type="evidence" value="ECO:0007669"/>
    <property type="project" value="UniProtKB-KW"/>
</dbReference>
<dbReference type="SUPFAM" id="SSF75005">
    <property type="entry name" value="Arabinanase/levansucrase/invertase"/>
    <property type="match status" value="1"/>
</dbReference>
<keyword evidence="4" id="KW-0326">Glycosidase</keyword>
<gene>
    <name evidence="4" type="ORF">HZI73_04790</name>
</gene>
<keyword evidence="1" id="KW-0328">Glycosyltransferase</keyword>
<reference evidence="4" key="1">
    <citation type="submission" date="2020-07" db="EMBL/GenBank/DDBJ databases">
        <title>Vallitalea pronyensis genome.</title>
        <authorList>
            <person name="Postec A."/>
        </authorList>
    </citation>
    <scope>NUCLEOTIDE SEQUENCE</scope>
    <source>
        <strain evidence="4">FatNI3</strain>
    </source>
</reference>
<dbReference type="RefSeq" id="WP_212697120.1">
    <property type="nucleotide sequence ID" value="NZ_CP058649.1"/>
</dbReference>
<dbReference type="Proteomes" id="UP000683246">
    <property type="component" value="Chromosome"/>
</dbReference>
<evidence type="ECO:0000256" key="1">
    <source>
        <dbReference type="ARBA" id="ARBA00022676"/>
    </source>
</evidence>
<dbReference type="GO" id="GO:0016798">
    <property type="term" value="F:hydrolase activity, acting on glycosyl bonds"/>
    <property type="evidence" value="ECO:0007669"/>
    <property type="project" value="UniProtKB-KW"/>
</dbReference>
<dbReference type="InterPro" id="IPR007184">
    <property type="entry name" value="Mannoside_phosphorylase"/>
</dbReference>
<evidence type="ECO:0000313" key="4">
    <source>
        <dbReference type="EMBL" id="QUI21650.1"/>
    </source>
</evidence>
<evidence type="ECO:0000256" key="3">
    <source>
        <dbReference type="ARBA" id="ARBA00024356"/>
    </source>
</evidence>
<dbReference type="KEGG" id="vpy:HZI73_04790"/>
<dbReference type="InterPro" id="IPR023296">
    <property type="entry name" value="Glyco_hydro_beta-prop_sf"/>
</dbReference>
<dbReference type="CDD" id="cd18614">
    <property type="entry name" value="GH130"/>
    <property type="match status" value="1"/>
</dbReference>
<sequence>MKLMKYENNPIIKPNKANQWENLAVCNPGAWYEAGKFYLLYRAAGDDEDHYIYIGLAESDDGFHFKRSSNTPVLSPTPNSFDGGCVEDPRIVKFGDTYYVTYAYRPYPPGQYWLFEPDEVRSYDVGEDAPLCLKKNIANTGLALSKDLKTYQKCGRITKTNLDDRDVILFPEKVGGKYVKLHRPKEWVGEAYGCDYPSIWISFSDDLMEWHDSQLLAKGECPWEKKIGGSTPPLKTHKGWLTLYHGVDDEGIYRVGAMLLDTHDPTRIIARASDYIMEPEHDYETEGFYEGCVFPTGNVIVGDTLYVYYGGADKYCCVATCSVSELLDFLLQ</sequence>
<accession>A0A8J8MHB0</accession>
<dbReference type="PIRSF" id="PIRSF016202">
    <property type="entry name" value="PH1107"/>
    <property type="match status" value="1"/>
</dbReference>
<evidence type="ECO:0000313" key="5">
    <source>
        <dbReference type="Proteomes" id="UP000683246"/>
    </source>
</evidence>
<dbReference type="PANTHER" id="PTHR34106">
    <property type="entry name" value="GLYCOSIDASE"/>
    <property type="match status" value="1"/>
</dbReference>
<name>A0A8J8MHB0_9FIRM</name>
<protein>
    <submittedName>
        <fullName evidence="4">Glycosidase</fullName>
    </submittedName>
</protein>
<comment type="similarity">
    <text evidence="3">Belongs to the glycosyl hydrolase 130 family.</text>
</comment>
<keyword evidence="2" id="KW-0808">Transferase</keyword>